<name>A0ABP6AU17_STRLO</name>
<evidence type="ECO:0000256" key="2">
    <source>
        <dbReference type="ARBA" id="ARBA00023125"/>
    </source>
</evidence>
<dbReference type="Gene3D" id="1.10.10.10">
    <property type="entry name" value="Winged helix-like DNA-binding domain superfamily/Winged helix DNA-binding domain"/>
    <property type="match status" value="1"/>
</dbReference>
<dbReference type="SMART" id="SM00418">
    <property type="entry name" value="HTH_ARSR"/>
    <property type="match status" value="1"/>
</dbReference>
<comment type="caution">
    <text evidence="6">The sequence shown here is derived from an EMBL/GenBank/DDBJ whole genome shotgun (WGS) entry which is preliminary data.</text>
</comment>
<keyword evidence="7" id="KW-1185">Reference proteome</keyword>
<organism evidence="6 7">
    <name type="scientific">Streptomyces longisporus</name>
    <dbReference type="NCBI Taxonomy" id="1948"/>
    <lineage>
        <taxon>Bacteria</taxon>
        <taxon>Bacillati</taxon>
        <taxon>Actinomycetota</taxon>
        <taxon>Actinomycetes</taxon>
        <taxon>Kitasatosporales</taxon>
        <taxon>Streptomycetaceae</taxon>
        <taxon>Streptomyces</taxon>
    </lineage>
</organism>
<evidence type="ECO:0000259" key="5">
    <source>
        <dbReference type="SMART" id="SM00418"/>
    </source>
</evidence>
<feature type="region of interest" description="Disordered" evidence="4">
    <location>
        <begin position="258"/>
        <end position="292"/>
    </location>
</feature>
<gene>
    <name evidence="6" type="ORF">GCM10010276_87340</name>
</gene>
<dbReference type="PANTHER" id="PTHR43132">
    <property type="entry name" value="ARSENICAL RESISTANCE OPERON REPRESSOR ARSR-RELATED"/>
    <property type="match status" value="1"/>
</dbReference>
<dbReference type="InterPro" id="IPR036390">
    <property type="entry name" value="WH_DNA-bd_sf"/>
</dbReference>
<feature type="domain" description="HTH arsR-type" evidence="5">
    <location>
        <begin position="193"/>
        <end position="267"/>
    </location>
</feature>
<dbReference type="SUPFAM" id="SSF46785">
    <property type="entry name" value="Winged helix' DNA-binding domain"/>
    <property type="match status" value="1"/>
</dbReference>
<protein>
    <recommendedName>
        <fullName evidence="5">HTH arsR-type domain-containing protein</fullName>
    </recommendedName>
</protein>
<proteinExistence type="predicted"/>
<keyword evidence="2" id="KW-0238">DNA-binding</keyword>
<evidence type="ECO:0000256" key="3">
    <source>
        <dbReference type="ARBA" id="ARBA00023163"/>
    </source>
</evidence>
<dbReference type="EMBL" id="BAAASG010000029">
    <property type="protein sequence ID" value="GAA2522798.1"/>
    <property type="molecule type" value="Genomic_DNA"/>
</dbReference>
<dbReference type="InterPro" id="IPR051011">
    <property type="entry name" value="Metal_resp_trans_reg"/>
</dbReference>
<keyword evidence="3" id="KW-0804">Transcription</keyword>
<accession>A0ABP6AU17</accession>
<evidence type="ECO:0000313" key="6">
    <source>
        <dbReference type="EMBL" id="GAA2522798.1"/>
    </source>
</evidence>
<dbReference type="PANTHER" id="PTHR43132:SF8">
    <property type="entry name" value="HTH-TYPE TRANSCRIPTIONAL REGULATOR KMTR"/>
    <property type="match status" value="1"/>
</dbReference>
<sequence>MAPRCSPWLAFGNKLFDLYSSLYIPAFFDGIVQETPAGIDPASPPATAHLWDLARCGALTPFTRSLADGHVGAVSALNRILTGFRLAALDPYRRLITSAVATAGATAGVRAAIGGVDGLLNSLHPSIRWNGRELRLNTLVHAEESLEGRPLIFQPTALASRIMFDPLADSVTVIYPATTSTITRDPELHAPAQALVSLLGATRAAALVTVVRTPALTTGRLAATLGVSAAAASRHASVLRQSGLIATARNGQTVHHAPTRLGTDLVHGSTVGNQPEPGGGGPTTPKPVLTGR</sequence>
<dbReference type="InterPro" id="IPR001845">
    <property type="entry name" value="HTH_ArsR_DNA-bd_dom"/>
</dbReference>
<evidence type="ECO:0000313" key="7">
    <source>
        <dbReference type="Proteomes" id="UP001501777"/>
    </source>
</evidence>
<evidence type="ECO:0000256" key="4">
    <source>
        <dbReference type="SAM" id="MobiDB-lite"/>
    </source>
</evidence>
<dbReference type="InterPro" id="IPR036388">
    <property type="entry name" value="WH-like_DNA-bd_sf"/>
</dbReference>
<reference evidence="7" key="1">
    <citation type="journal article" date="2019" name="Int. J. Syst. Evol. Microbiol.">
        <title>The Global Catalogue of Microorganisms (GCM) 10K type strain sequencing project: providing services to taxonomists for standard genome sequencing and annotation.</title>
        <authorList>
            <consortium name="The Broad Institute Genomics Platform"/>
            <consortium name="The Broad Institute Genome Sequencing Center for Infectious Disease"/>
            <person name="Wu L."/>
            <person name="Ma J."/>
        </authorList>
    </citation>
    <scope>NUCLEOTIDE SEQUENCE [LARGE SCALE GENOMIC DNA]</scope>
    <source>
        <strain evidence="7">JCM 4395</strain>
    </source>
</reference>
<keyword evidence="1" id="KW-0805">Transcription regulation</keyword>
<dbReference type="Proteomes" id="UP001501777">
    <property type="component" value="Unassembled WGS sequence"/>
</dbReference>
<evidence type="ECO:0000256" key="1">
    <source>
        <dbReference type="ARBA" id="ARBA00023015"/>
    </source>
</evidence>